<name>A0A1F7X138_9BACT</name>
<organism evidence="1 2">
    <name type="scientific">Candidatus Woesebacteria bacterium RBG_13_36_22</name>
    <dbReference type="NCBI Taxonomy" id="1802478"/>
    <lineage>
        <taxon>Bacteria</taxon>
        <taxon>Candidatus Woeseibacteriota</taxon>
    </lineage>
</organism>
<dbReference type="AlphaFoldDB" id="A0A1F7X138"/>
<protein>
    <recommendedName>
        <fullName evidence="3">Right handed beta helix domain-containing protein</fullName>
    </recommendedName>
</protein>
<dbReference type="SUPFAM" id="SSF51126">
    <property type="entry name" value="Pectin lyase-like"/>
    <property type="match status" value="1"/>
</dbReference>
<evidence type="ECO:0008006" key="3">
    <source>
        <dbReference type="Google" id="ProtNLM"/>
    </source>
</evidence>
<dbReference type="Proteomes" id="UP000176939">
    <property type="component" value="Unassembled WGS sequence"/>
</dbReference>
<proteinExistence type="predicted"/>
<dbReference type="InterPro" id="IPR012334">
    <property type="entry name" value="Pectin_lyas_fold"/>
</dbReference>
<accession>A0A1F7X138</accession>
<evidence type="ECO:0000313" key="2">
    <source>
        <dbReference type="Proteomes" id="UP000176939"/>
    </source>
</evidence>
<comment type="caution">
    <text evidence="1">The sequence shown here is derived from an EMBL/GenBank/DDBJ whole genome shotgun (WGS) entry which is preliminary data.</text>
</comment>
<evidence type="ECO:0000313" key="1">
    <source>
        <dbReference type="EMBL" id="OGM08814.1"/>
    </source>
</evidence>
<reference evidence="1 2" key="1">
    <citation type="journal article" date="2016" name="Nat. Commun.">
        <title>Thousands of microbial genomes shed light on interconnected biogeochemical processes in an aquifer system.</title>
        <authorList>
            <person name="Anantharaman K."/>
            <person name="Brown C.T."/>
            <person name="Hug L.A."/>
            <person name="Sharon I."/>
            <person name="Castelle C.J."/>
            <person name="Probst A.J."/>
            <person name="Thomas B.C."/>
            <person name="Singh A."/>
            <person name="Wilkins M.J."/>
            <person name="Karaoz U."/>
            <person name="Brodie E.L."/>
            <person name="Williams K.H."/>
            <person name="Hubbard S.S."/>
            <person name="Banfield J.F."/>
        </authorList>
    </citation>
    <scope>NUCLEOTIDE SEQUENCE [LARGE SCALE GENOMIC DNA]</scope>
</reference>
<sequence length="489" mass="53331">MATYYVSTSGDNGNTGLDQDHPWETLYYAESHVTTPGDVIALKKGDTWTIGLVLDISHGGSAGTYITWDGSLWGTGENATIQDTTGGGGGNYYSGVHIAGCDYVIFKNIIVDINYYNRHGIAIGGTSGDEGPTAQNDERYITVQGCTVKNVGADTQWECGILVRPNVNDMYNISLIGNTINNISSHGIALYKYPTEEPEYQVHDAYIGYNYITEVHHYTVNPAGSHIFLNKNIDGCIIEHNEIIQGSTPAPGIGCYSLTQNDVIIRYNKVIMTSSPVYAELNMESSPITNKEIYYNIFYASAITEAYMGVIYFYDIAYTDTVINFYNNVIIDDDPGGECCLKADGVSGITFTLKNNIFYGSKDADADYLVDISSDNVIVHSNNLYYSTKTGTDTVLVWIGASYYTRSTILGWEATAQITDPLFTTEFTDLELQAESDGIGNGVHIDGIPQTDIDGQSVGDPPEIGVCEFGEETLVTISNPFLAEVSVLT</sequence>
<dbReference type="Gene3D" id="2.160.20.10">
    <property type="entry name" value="Single-stranded right-handed beta-helix, Pectin lyase-like"/>
    <property type="match status" value="1"/>
</dbReference>
<gene>
    <name evidence="1" type="ORF">A2Z67_02295</name>
</gene>
<dbReference type="InterPro" id="IPR011050">
    <property type="entry name" value="Pectin_lyase_fold/virulence"/>
</dbReference>
<dbReference type="EMBL" id="MGFQ01000035">
    <property type="protein sequence ID" value="OGM08814.1"/>
    <property type="molecule type" value="Genomic_DNA"/>
</dbReference>